<keyword evidence="2" id="KW-1185">Reference proteome</keyword>
<protein>
    <submittedName>
        <fullName evidence="1">Uncharacterized protein</fullName>
    </submittedName>
</protein>
<evidence type="ECO:0000313" key="1">
    <source>
        <dbReference type="EMBL" id="KAG6965736.1"/>
    </source>
</evidence>
<sequence length="116" mass="12852">MSRTRFETIRANVRLHAPSSCTEGYKPMDPLWHTRVPVGAASLNENTVRTKARSSARTYLPSKPDKYGVRFYAVVGWGSLYGHSVFDNGSGNTQASPPAELYCSLFSSYEGLWLAC</sequence>
<gene>
    <name evidence="1" type="ORF">JG688_00007058</name>
</gene>
<dbReference type="EMBL" id="JAENGY010000327">
    <property type="protein sequence ID" value="KAG6965736.1"/>
    <property type="molecule type" value="Genomic_DNA"/>
</dbReference>
<dbReference type="Proteomes" id="UP000709295">
    <property type="component" value="Unassembled WGS sequence"/>
</dbReference>
<name>A0A8J5MGI1_9STRA</name>
<proteinExistence type="predicted"/>
<evidence type="ECO:0000313" key="2">
    <source>
        <dbReference type="Proteomes" id="UP000709295"/>
    </source>
</evidence>
<dbReference type="AlphaFoldDB" id="A0A8J5MGI1"/>
<organism evidence="1 2">
    <name type="scientific">Phytophthora aleatoria</name>
    <dbReference type="NCBI Taxonomy" id="2496075"/>
    <lineage>
        <taxon>Eukaryota</taxon>
        <taxon>Sar</taxon>
        <taxon>Stramenopiles</taxon>
        <taxon>Oomycota</taxon>
        <taxon>Peronosporomycetes</taxon>
        <taxon>Peronosporales</taxon>
        <taxon>Peronosporaceae</taxon>
        <taxon>Phytophthora</taxon>
    </lineage>
</organism>
<reference evidence="1" key="1">
    <citation type="submission" date="2021-01" db="EMBL/GenBank/DDBJ databases">
        <title>Phytophthora aleatoria, a newly-described species from Pinus radiata is distinct from Phytophthora cactorum isolates based on comparative genomics.</title>
        <authorList>
            <person name="Mcdougal R."/>
            <person name="Panda P."/>
            <person name="Williams N."/>
            <person name="Studholme D.J."/>
        </authorList>
    </citation>
    <scope>NUCLEOTIDE SEQUENCE</scope>
    <source>
        <strain evidence="1">NZFS 4037</strain>
    </source>
</reference>
<comment type="caution">
    <text evidence="1">The sequence shown here is derived from an EMBL/GenBank/DDBJ whole genome shotgun (WGS) entry which is preliminary data.</text>
</comment>
<accession>A0A8J5MGI1</accession>